<comment type="caution">
    <text evidence="2">The sequence shown here is derived from an EMBL/GenBank/DDBJ whole genome shotgun (WGS) entry which is preliminary data.</text>
</comment>
<reference evidence="2 4" key="1">
    <citation type="journal article" date="2019" name="Nat. Med.">
        <title>A library of human gut bacterial isolates paired with longitudinal multiomics data enables mechanistic microbiome research.</title>
        <authorList>
            <person name="Poyet M."/>
            <person name="Groussin M."/>
            <person name="Gibbons S.M."/>
            <person name="Avila-Pacheco J."/>
            <person name="Jiang X."/>
            <person name="Kearney S.M."/>
            <person name="Perrotta A.R."/>
            <person name="Berdy B."/>
            <person name="Zhao S."/>
            <person name="Lieberman T.D."/>
            <person name="Swanson P.K."/>
            <person name="Smith M."/>
            <person name="Roesemann S."/>
            <person name="Alexander J.E."/>
            <person name="Rich S.A."/>
            <person name="Livny J."/>
            <person name="Vlamakis H."/>
            <person name="Clish C."/>
            <person name="Bullock K."/>
            <person name="Deik A."/>
            <person name="Scott J."/>
            <person name="Pierce K.A."/>
            <person name="Xavier R.J."/>
            <person name="Alm E.J."/>
        </authorList>
    </citation>
    <scope>NUCLEOTIDE SEQUENCE [LARGE SCALE GENOMIC DNA]</scope>
    <source>
        <strain evidence="2 4">BIOML-A165</strain>
    </source>
</reference>
<gene>
    <name evidence="3" type="ORF">GAN93_10185</name>
    <name evidence="2" type="ORF">GAN93_20620</name>
</gene>
<feature type="non-terminal residue" evidence="2">
    <location>
        <position position="1"/>
    </location>
</feature>
<evidence type="ECO:0000313" key="4">
    <source>
        <dbReference type="Proteomes" id="UP000460317"/>
    </source>
</evidence>
<dbReference type="RefSeq" id="WP_149192624.1">
    <property type="nucleotide sequence ID" value="NZ_CYYB01000022.1"/>
</dbReference>
<dbReference type="Pfam" id="PF06439">
    <property type="entry name" value="3keto-disac_hyd"/>
    <property type="match status" value="1"/>
</dbReference>
<sequence>TDLLQASKFSQDKWPLAFELLNNCGGENHEGFIGMQDHGDDVWFRNIRVKVLD</sequence>
<name>A0A7J5JDQ5_BACT4</name>
<dbReference type="GO" id="GO:0016787">
    <property type="term" value="F:hydrolase activity"/>
    <property type="evidence" value="ECO:0007669"/>
    <property type="project" value="InterPro"/>
</dbReference>
<accession>A0A7J5JDQ5</accession>
<evidence type="ECO:0000259" key="1">
    <source>
        <dbReference type="Pfam" id="PF06439"/>
    </source>
</evidence>
<feature type="domain" description="3-keto-alpha-glucoside-1,2-lyase/3-keto-2-hydroxy-glucal hydratase" evidence="1">
    <location>
        <begin position="19"/>
        <end position="50"/>
    </location>
</feature>
<dbReference type="EMBL" id="WCSB01000024">
    <property type="protein sequence ID" value="KAB4449026.1"/>
    <property type="molecule type" value="Genomic_DNA"/>
</dbReference>
<evidence type="ECO:0000313" key="3">
    <source>
        <dbReference type="EMBL" id="KAB4452975.1"/>
    </source>
</evidence>
<protein>
    <submittedName>
        <fullName evidence="2">DUF1080 domain-containing protein</fullName>
    </submittedName>
</protein>
<dbReference type="Gene3D" id="2.60.120.560">
    <property type="entry name" value="Exo-inulinase, domain 1"/>
    <property type="match status" value="1"/>
</dbReference>
<proteinExistence type="predicted"/>
<organism evidence="2 4">
    <name type="scientific">Bacteroides thetaiotaomicron</name>
    <dbReference type="NCBI Taxonomy" id="818"/>
    <lineage>
        <taxon>Bacteria</taxon>
        <taxon>Pseudomonadati</taxon>
        <taxon>Bacteroidota</taxon>
        <taxon>Bacteroidia</taxon>
        <taxon>Bacteroidales</taxon>
        <taxon>Bacteroidaceae</taxon>
        <taxon>Bacteroides</taxon>
    </lineage>
</organism>
<dbReference type="InterPro" id="IPR010496">
    <property type="entry name" value="AL/BT2_dom"/>
</dbReference>
<evidence type="ECO:0000313" key="2">
    <source>
        <dbReference type="EMBL" id="KAB4449026.1"/>
    </source>
</evidence>
<dbReference type="AlphaFoldDB" id="A0A7J5JDQ5"/>
<dbReference type="EMBL" id="WCSB01000007">
    <property type="protein sequence ID" value="KAB4452975.1"/>
    <property type="molecule type" value="Genomic_DNA"/>
</dbReference>
<dbReference type="Proteomes" id="UP000460317">
    <property type="component" value="Unassembled WGS sequence"/>
</dbReference>